<organism evidence="1 2">
    <name type="scientific">Sphingobacterium lactis</name>
    <dbReference type="NCBI Taxonomy" id="797291"/>
    <lineage>
        <taxon>Bacteria</taxon>
        <taxon>Pseudomonadati</taxon>
        <taxon>Bacteroidota</taxon>
        <taxon>Sphingobacteriia</taxon>
        <taxon>Sphingobacteriales</taxon>
        <taxon>Sphingobacteriaceae</taxon>
        <taxon>Sphingobacterium</taxon>
    </lineage>
</organism>
<evidence type="ECO:0000313" key="2">
    <source>
        <dbReference type="Proteomes" id="UP000236731"/>
    </source>
</evidence>
<protein>
    <submittedName>
        <fullName evidence="1">Uncharacterized protein</fullName>
    </submittedName>
</protein>
<dbReference type="RefSeq" id="WP_103907095.1">
    <property type="nucleotide sequence ID" value="NZ_CP049246.1"/>
</dbReference>
<dbReference type="EMBL" id="FNUT01000009">
    <property type="protein sequence ID" value="SEG56224.1"/>
    <property type="molecule type" value="Genomic_DNA"/>
</dbReference>
<proteinExistence type="predicted"/>
<accession>A0A1H6B6R5</accession>
<sequence length="245" mass="27815">MSNLHFFDANAGNGRLGDLEKTIVINNLLDVPLAERNNGWVAQFIDNIAEANLAVSEPEIVMSNDGFPYFNLRSVEPGENFQAFVIKDKLPTLLQNGFGVALNTRKQDPDWMFSFGDLVNYALRQEFYTDEHFFSRNNADFVIGKDEEILVGQPSEEILPGYARKQLAEFLQYSGVKNPMIMLIARNYTDEEKVTQDLVLNITPKNFANENEYKQAMNTISWFLPKHYSIVGLDTDAVESGFQPL</sequence>
<dbReference type="AlphaFoldDB" id="A0A1H6B6R5"/>
<dbReference type="Proteomes" id="UP000236731">
    <property type="component" value="Unassembled WGS sequence"/>
</dbReference>
<gene>
    <name evidence="1" type="ORF">SAMN05421877_109196</name>
</gene>
<dbReference type="OrthoDB" id="7564910at2"/>
<name>A0A1H6B6R5_9SPHI</name>
<keyword evidence="2" id="KW-1185">Reference proteome</keyword>
<reference evidence="2" key="1">
    <citation type="submission" date="2016-10" db="EMBL/GenBank/DDBJ databases">
        <authorList>
            <person name="Varghese N."/>
            <person name="Submissions S."/>
        </authorList>
    </citation>
    <scope>NUCLEOTIDE SEQUENCE [LARGE SCALE GENOMIC DNA]</scope>
    <source>
        <strain evidence="2">DSM 22361</strain>
    </source>
</reference>
<evidence type="ECO:0000313" key="1">
    <source>
        <dbReference type="EMBL" id="SEG56224.1"/>
    </source>
</evidence>